<keyword evidence="3" id="KW-1185">Reference proteome</keyword>
<feature type="region of interest" description="Disordered" evidence="1">
    <location>
        <begin position="35"/>
        <end position="72"/>
    </location>
</feature>
<gene>
    <name evidence="2" type="ORF">D9758_014792</name>
</gene>
<evidence type="ECO:0000313" key="2">
    <source>
        <dbReference type="EMBL" id="KAF5335636.1"/>
    </source>
</evidence>
<dbReference type="OrthoDB" id="2408877at2759"/>
<reference evidence="2 3" key="1">
    <citation type="journal article" date="2020" name="ISME J.">
        <title>Uncovering the hidden diversity of litter-decomposition mechanisms in mushroom-forming fungi.</title>
        <authorList>
            <person name="Floudas D."/>
            <person name="Bentzer J."/>
            <person name="Ahren D."/>
            <person name="Johansson T."/>
            <person name="Persson P."/>
            <person name="Tunlid A."/>
        </authorList>
    </citation>
    <scope>NUCLEOTIDE SEQUENCE [LARGE SCALE GENOMIC DNA]</scope>
    <source>
        <strain evidence="2 3">CBS 291.85</strain>
    </source>
</reference>
<comment type="caution">
    <text evidence="2">The sequence shown here is derived from an EMBL/GenBank/DDBJ whole genome shotgun (WGS) entry which is preliminary data.</text>
</comment>
<evidence type="ECO:0000256" key="1">
    <source>
        <dbReference type="SAM" id="MobiDB-lite"/>
    </source>
</evidence>
<dbReference type="AlphaFoldDB" id="A0A8H5FG81"/>
<dbReference type="Proteomes" id="UP000559256">
    <property type="component" value="Unassembled WGS sequence"/>
</dbReference>
<protein>
    <submittedName>
        <fullName evidence="2">Uncharacterized protein</fullName>
    </submittedName>
</protein>
<dbReference type="EMBL" id="JAACJM010000238">
    <property type="protein sequence ID" value="KAF5335636.1"/>
    <property type="molecule type" value="Genomic_DNA"/>
</dbReference>
<accession>A0A8H5FG81</accession>
<evidence type="ECO:0000313" key="3">
    <source>
        <dbReference type="Proteomes" id="UP000559256"/>
    </source>
</evidence>
<name>A0A8H5FG81_9AGAR</name>
<proteinExistence type="predicted"/>
<organism evidence="2 3">
    <name type="scientific">Tetrapyrgos nigripes</name>
    <dbReference type="NCBI Taxonomy" id="182062"/>
    <lineage>
        <taxon>Eukaryota</taxon>
        <taxon>Fungi</taxon>
        <taxon>Dikarya</taxon>
        <taxon>Basidiomycota</taxon>
        <taxon>Agaricomycotina</taxon>
        <taxon>Agaricomycetes</taxon>
        <taxon>Agaricomycetidae</taxon>
        <taxon>Agaricales</taxon>
        <taxon>Marasmiineae</taxon>
        <taxon>Marasmiaceae</taxon>
        <taxon>Tetrapyrgos</taxon>
    </lineage>
</organism>
<sequence>MPTRRSHSEAAYVLQRAFITDYITRIQAGDAQEDIYFSDSDSSESDSSSSGSDMSWDTSSTSSSDSEEEPTPVQQYVECMTALYSSRNLAPRQTIPKSQTFLHVLLDTYRHKQPELFQEYVRVDPSCFDGLVSAIQGDEVFHNNSNNPQMPVEEQVAIALYCFGHYGNAASVIKGPEGCELTKLLECISSVA</sequence>
<feature type="compositionally biased region" description="Low complexity" evidence="1">
    <location>
        <begin position="45"/>
        <end position="64"/>
    </location>
</feature>